<sequence>MAPDSPQVLSISPSYPAITKQAAGTINGIQTNITSTAFSDKIMITITQGGRLAQWIHVPLSSPNPIFADQYMSSGNDEDNLLPMAHLSPKTLLGGSTSERETVGQLYATQIASAIVTRNPEEKRTVLVGLGLSKFEARREVFYDTVDLVMKCL</sequence>
<name>A0A8H6CH26_9LECA</name>
<evidence type="ECO:0000313" key="1">
    <source>
        <dbReference type="EMBL" id="KAF6223347.1"/>
    </source>
</evidence>
<evidence type="ECO:0008006" key="3">
    <source>
        <dbReference type="Google" id="ProtNLM"/>
    </source>
</evidence>
<dbReference type="InterPro" id="IPR018788">
    <property type="entry name" value="Proteasome_assmbl_chp_3"/>
</dbReference>
<dbReference type="GO" id="GO:0043248">
    <property type="term" value="P:proteasome assembly"/>
    <property type="evidence" value="ECO:0007669"/>
    <property type="project" value="InterPro"/>
</dbReference>
<dbReference type="GeneID" id="59328608"/>
<gene>
    <name evidence="1" type="ORF">HO133_000189</name>
</gene>
<dbReference type="EMBL" id="JACCJB010000010">
    <property type="protein sequence ID" value="KAF6223347.1"/>
    <property type="molecule type" value="Genomic_DNA"/>
</dbReference>
<dbReference type="AlphaFoldDB" id="A0A8H6CH26"/>
<proteinExistence type="predicted"/>
<keyword evidence="2" id="KW-1185">Reference proteome</keyword>
<dbReference type="InterPro" id="IPR053720">
    <property type="entry name" value="Psm_Assembly_Chaperone"/>
</dbReference>
<dbReference type="Proteomes" id="UP000593566">
    <property type="component" value="Unassembled WGS sequence"/>
</dbReference>
<accession>A0A8H6CH26</accession>
<protein>
    <recommendedName>
        <fullName evidence="3">Proteasome assembly chaperone 3</fullName>
    </recommendedName>
</protein>
<organism evidence="1 2">
    <name type="scientific">Letharia lupina</name>
    <dbReference type="NCBI Taxonomy" id="560253"/>
    <lineage>
        <taxon>Eukaryota</taxon>
        <taxon>Fungi</taxon>
        <taxon>Dikarya</taxon>
        <taxon>Ascomycota</taxon>
        <taxon>Pezizomycotina</taxon>
        <taxon>Lecanoromycetes</taxon>
        <taxon>OSLEUM clade</taxon>
        <taxon>Lecanoromycetidae</taxon>
        <taxon>Lecanorales</taxon>
        <taxon>Lecanorineae</taxon>
        <taxon>Parmeliaceae</taxon>
        <taxon>Letharia</taxon>
    </lineage>
</organism>
<evidence type="ECO:0000313" key="2">
    <source>
        <dbReference type="Proteomes" id="UP000593566"/>
    </source>
</evidence>
<dbReference type="Gene3D" id="3.30.230.90">
    <property type="match status" value="1"/>
</dbReference>
<reference evidence="1 2" key="1">
    <citation type="journal article" date="2020" name="Genomics">
        <title>Complete, high-quality genomes from long-read metagenomic sequencing of two wolf lichen thalli reveals enigmatic genome architecture.</title>
        <authorList>
            <person name="McKenzie S.K."/>
            <person name="Walston R.F."/>
            <person name="Allen J.L."/>
        </authorList>
    </citation>
    <scope>NUCLEOTIDE SEQUENCE [LARGE SCALE GENOMIC DNA]</scope>
    <source>
        <strain evidence="1">WasteWater1</strain>
    </source>
</reference>
<dbReference type="PANTHER" id="PTHR31051">
    <property type="entry name" value="PROTEASOME ASSEMBLY CHAPERONE 3"/>
    <property type="match status" value="1"/>
</dbReference>
<dbReference type="PANTHER" id="PTHR31051:SF1">
    <property type="entry name" value="PROTEASOME ASSEMBLY CHAPERONE 3"/>
    <property type="match status" value="1"/>
</dbReference>
<dbReference type="RefSeq" id="XP_037152564.1">
    <property type="nucleotide sequence ID" value="XM_037291129.1"/>
</dbReference>
<comment type="caution">
    <text evidence="1">The sequence shown here is derived from an EMBL/GenBank/DDBJ whole genome shotgun (WGS) entry which is preliminary data.</text>
</comment>